<dbReference type="Proteomes" id="UP001162162">
    <property type="component" value="Unassembled WGS sequence"/>
</dbReference>
<feature type="signal peptide" evidence="1">
    <location>
        <begin position="1"/>
        <end position="16"/>
    </location>
</feature>
<gene>
    <name evidence="2" type="ORF">NQ318_006096</name>
</gene>
<dbReference type="EMBL" id="JAPWTK010000019">
    <property type="protein sequence ID" value="KAJ8958157.1"/>
    <property type="molecule type" value="Genomic_DNA"/>
</dbReference>
<dbReference type="PANTHER" id="PTHR34931">
    <property type="entry name" value="FI02976P-RELATED"/>
    <property type="match status" value="1"/>
</dbReference>
<evidence type="ECO:0000313" key="3">
    <source>
        <dbReference type="Proteomes" id="UP001162162"/>
    </source>
</evidence>
<proteinExistence type="predicted"/>
<reference evidence="2" key="1">
    <citation type="journal article" date="2023" name="Insect Mol. Biol.">
        <title>Genome sequencing provides insights into the evolution of gene families encoding plant cell wall-degrading enzymes in longhorned beetles.</title>
        <authorList>
            <person name="Shin N.R."/>
            <person name="Okamura Y."/>
            <person name="Kirsch R."/>
            <person name="Pauchet Y."/>
        </authorList>
    </citation>
    <scope>NUCLEOTIDE SEQUENCE</scope>
    <source>
        <strain evidence="2">AMC_N1</strain>
    </source>
</reference>
<evidence type="ECO:0000256" key="1">
    <source>
        <dbReference type="SAM" id="SignalP"/>
    </source>
</evidence>
<keyword evidence="1" id="KW-0732">Signal</keyword>
<dbReference type="PANTHER" id="PTHR34931:SF3">
    <property type="entry name" value="FI02976P-RELATED"/>
    <property type="match status" value="1"/>
</dbReference>
<comment type="caution">
    <text evidence="2">The sequence shown here is derived from an EMBL/GenBank/DDBJ whole genome shotgun (WGS) entry which is preliminary data.</text>
</comment>
<accession>A0AAV8Z1W1</accession>
<dbReference type="InterPro" id="IPR007614">
    <property type="entry name" value="Retinin_C"/>
</dbReference>
<dbReference type="AlphaFoldDB" id="A0AAV8Z1W1"/>
<sequence>MYKLVVLFALAAVAAAKPSGIVAAPALAYAQAIPSAVSHQYRSDVIVEQPVVTAYAAPVVQKTVVAAAPVAVPAAVSHSYRTDVISEPVVAAYAAAPAVVAHAPLAYAAHHVPAAVHA</sequence>
<organism evidence="2 3">
    <name type="scientific">Aromia moschata</name>
    <dbReference type="NCBI Taxonomy" id="1265417"/>
    <lineage>
        <taxon>Eukaryota</taxon>
        <taxon>Metazoa</taxon>
        <taxon>Ecdysozoa</taxon>
        <taxon>Arthropoda</taxon>
        <taxon>Hexapoda</taxon>
        <taxon>Insecta</taxon>
        <taxon>Pterygota</taxon>
        <taxon>Neoptera</taxon>
        <taxon>Endopterygota</taxon>
        <taxon>Coleoptera</taxon>
        <taxon>Polyphaga</taxon>
        <taxon>Cucujiformia</taxon>
        <taxon>Chrysomeloidea</taxon>
        <taxon>Cerambycidae</taxon>
        <taxon>Cerambycinae</taxon>
        <taxon>Callichromatini</taxon>
        <taxon>Aromia</taxon>
    </lineage>
</organism>
<evidence type="ECO:0000313" key="2">
    <source>
        <dbReference type="EMBL" id="KAJ8958157.1"/>
    </source>
</evidence>
<feature type="chain" id="PRO_5043429206" evidence="1">
    <location>
        <begin position="17"/>
        <end position="118"/>
    </location>
</feature>
<name>A0AAV8Z1W1_9CUCU</name>
<keyword evidence="3" id="KW-1185">Reference proteome</keyword>
<protein>
    <submittedName>
        <fullName evidence="2">Uncharacterized protein</fullName>
    </submittedName>
</protein>